<evidence type="ECO:0000256" key="3">
    <source>
        <dbReference type="ARBA" id="ARBA00023136"/>
    </source>
</evidence>
<dbReference type="CDD" id="cd13597">
    <property type="entry name" value="PBP2_lipoprotein_Tp32"/>
    <property type="match status" value="1"/>
</dbReference>
<feature type="signal peptide" evidence="7">
    <location>
        <begin position="1"/>
        <end position="22"/>
    </location>
</feature>
<accession>A0A9Q7K662</accession>
<dbReference type="EMBL" id="RXPP01000006">
    <property type="protein sequence ID" value="RTQ25423.1"/>
    <property type="molecule type" value="Genomic_DNA"/>
</dbReference>
<evidence type="ECO:0000256" key="2">
    <source>
        <dbReference type="ARBA" id="ARBA00022729"/>
    </source>
</evidence>
<evidence type="ECO:0000256" key="1">
    <source>
        <dbReference type="ARBA" id="ARBA00004635"/>
    </source>
</evidence>
<feature type="chain" id="PRO_5040458794" description="Lipoprotein" evidence="7">
    <location>
        <begin position="23"/>
        <end position="268"/>
    </location>
</feature>
<dbReference type="GO" id="GO:0016020">
    <property type="term" value="C:membrane"/>
    <property type="evidence" value="ECO:0007669"/>
    <property type="project" value="UniProtKB-SubCell"/>
</dbReference>
<keyword evidence="3" id="KW-0472">Membrane</keyword>
<evidence type="ECO:0000313" key="8">
    <source>
        <dbReference type="EMBL" id="RTQ25423.1"/>
    </source>
</evidence>
<evidence type="ECO:0000256" key="6">
    <source>
        <dbReference type="PIRNR" id="PIRNR002854"/>
    </source>
</evidence>
<dbReference type="Proteomes" id="UP000282263">
    <property type="component" value="Unassembled WGS sequence"/>
</dbReference>
<dbReference type="Pfam" id="PF03180">
    <property type="entry name" value="Lipoprotein_9"/>
    <property type="match status" value="1"/>
</dbReference>
<comment type="similarity">
    <text evidence="6">Belongs to the nlpA lipoprotein family.</text>
</comment>
<evidence type="ECO:0000256" key="4">
    <source>
        <dbReference type="ARBA" id="ARBA00023139"/>
    </source>
</evidence>
<organism evidence="8 9">
    <name type="scientific">Enterobacter mori</name>
    <dbReference type="NCBI Taxonomy" id="539813"/>
    <lineage>
        <taxon>Bacteria</taxon>
        <taxon>Pseudomonadati</taxon>
        <taxon>Pseudomonadota</taxon>
        <taxon>Gammaproteobacteria</taxon>
        <taxon>Enterobacterales</taxon>
        <taxon>Enterobacteriaceae</taxon>
        <taxon>Enterobacter</taxon>
    </lineage>
</organism>
<dbReference type="PIRSF" id="PIRSF002854">
    <property type="entry name" value="MetQ"/>
    <property type="match status" value="1"/>
</dbReference>
<evidence type="ECO:0000313" key="9">
    <source>
        <dbReference type="Proteomes" id="UP000282263"/>
    </source>
</evidence>
<evidence type="ECO:0000256" key="7">
    <source>
        <dbReference type="SAM" id="SignalP"/>
    </source>
</evidence>
<comment type="caution">
    <text evidence="8">The sequence shown here is derived from an EMBL/GenBank/DDBJ whole genome shotgun (WGS) entry which is preliminary data.</text>
</comment>
<dbReference type="PANTHER" id="PTHR30429:SF0">
    <property type="entry name" value="METHIONINE-BINDING LIPOPROTEIN METQ"/>
    <property type="match status" value="1"/>
</dbReference>
<name>A0A9Q7K662_9ENTR</name>
<dbReference type="Gene3D" id="3.40.190.10">
    <property type="entry name" value="Periplasmic binding protein-like II"/>
    <property type="match status" value="2"/>
</dbReference>
<dbReference type="SUPFAM" id="SSF53850">
    <property type="entry name" value="Periplasmic binding protein-like II"/>
    <property type="match status" value="1"/>
</dbReference>
<dbReference type="PANTHER" id="PTHR30429">
    <property type="entry name" value="D-METHIONINE-BINDING LIPOPROTEIN METQ"/>
    <property type="match status" value="1"/>
</dbReference>
<gene>
    <name evidence="8" type="ORF">EKN29_07645</name>
</gene>
<keyword evidence="5 6" id="KW-0449">Lipoprotein</keyword>
<dbReference type="AlphaFoldDB" id="A0A9Q7K662"/>
<protein>
    <recommendedName>
        <fullName evidence="6">Lipoprotein</fullName>
    </recommendedName>
</protein>
<keyword evidence="2 7" id="KW-0732">Signal</keyword>
<comment type="subcellular location">
    <subcellularLocation>
        <location evidence="1">Membrane</location>
        <topology evidence="1">Lipid-anchor</topology>
    </subcellularLocation>
</comment>
<reference evidence="8 9" key="1">
    <citation type="submission" date="2018-12" db="EMBL/GenBank/DDBJ databases">
        <title>The Batch Genome Submission of Enterobacter spp. strains.</title>
        <authorList>
            <person name="Wei L."/>
            <person name="Wu W."/>
            <person name="Lin J."/>
            <person name="Zhang X."/>
            <person name="Feng Y."/>
            <person name="Zong Z."/>
        </authorList>
    </citation>
    <scope>NUCLEOTIDE SEQUENCE [LARGE SCALE GENOMIC DNA]</scope>
    <source>
        <strain evidence="8 9">SCEM020047</strain>
    </source>
</reference>
<keyword evidence="4" id="KW-0564">Palmitate</keyword>
<dbReference type="InterPro" id="IPR004872">
    <property type="entry name" value="Lipoprotein_NlpA"/>
</dbReference>
<sequence>MMKSAFFTLAGLALLVSQTLHAAPLRIAADPIPHAEILEYVKKIDPKLDLKIIEMSSGGINPNELLASGEVDANYFQHLPYLKDQEKALGKTFSVAAEVHIEPLGIYSRKVKSLDELPEGASIAVPNNATNLSRSLWLLQSKGVLKLKASGDAASTLVTPADISDNPKKIKIVEIESPQIPRALDDVDAAVINGNYALEAGLVPAKDALGLESASNNPYANLLVTTPELLKDPRIAELAKDLTSPKVAAFIREKYNGSVIPVTAPQHD</sequence>
<evidence type="ECO:0000256" key="5">
    <source>
        <dbReference type="ARBA" id="ARBA00023288"/>
    </source>
</evidence>
<proteinExistence type="inferred from homology"/>